<sequence length="132" mass="15770">MNQEPPLIVQENHYDPWGLNLAGIETQGNPNDKFQYNGKEKQEEFGLDWIDYGARMYNPQLGRWSAIDPMAERGRRWSPYNYVFNNPIMFIDPDGMWVRSTDSWNSMNDAFDQEKKEQEERKRQQNDPKNTY</sequence>
<dbReference type="AlphaFoldDB" id="A0AAE3UDP6"/>
<accession>A0AAE3UDP6</accession>
<dbReference type="PANTHER" id="PTHR32305">
    <property type="match status" value="1"/>
</dbReference>
<comment type="caution">
    <text evidence="2">The sequence shown here is derived from an EMBL/GenBank/DDBJ whole genome shotgun (WGS) entry which is preliminary data.</text>
</comment>
<dbReference type="PANTHER" id="PTHR32305:SF15">
    <property type="entry name" value="PROTEIN RHSA-RELATED"/>
    <property type="match status" value="1"/>
</dbReference>
<keyword evidence="3" id="KW-1185">Reference proteome</keyword>
<dbReference type="InterPro" id="IPR022385">
    <property type="entry name" value="Rhs_assc_core"/>
</dbReference>
<organism evidence="2 3">
    <name type="scientific">Xanthocytophaga agilis</name>
    <dbReference type="NCBI Taxonomy" id="3048010"/>
    <lineage>
        <taxon>Bacteria</taxon>
        <taxon>Pseudomonadati</taxon>
        <taxon>Bacteroidota</taxon>
        <taxon>Cytophagia</taxon>
        <taxon>Cytophagales</taxon>
        <taxon>Rhodocytophagaceae</taxon>
        <taxon>Xanthocytophaga</taxon>
    </lineage>
</organism>
<evidence type="ECO:0000256" key="1">
    <source>
        <dbReference type="SAM" id="MobiDB-lite"/>
    </source>
</evidence>
<dbReference type="Gene3D" id="2.180.10.10">
    <property type="entry name" value="RHS repeat-associated core"/>
    <property type="match status" value="1"/>
</dbReference>
<dbReference type="InterPro" id="IPR050708">
    <property type="entry name" value="T6SS_VgrG/RHS"/>
</dbReference>
<feature type="compositionally biased region" description="Basic and acidic residues" evidence="1">
    <location>
        <begin position="112"/>
        <end position="126"/>
    </location>
</feature>
<dbReference type="NCBIfam" id="TIGR03696">
    <property type="entry name" value="Rhs_assc_core"/>
    <property type="match status" value="1"/>
</dbReference>
<reference evidence="2" key="1">
    <citation type="submission" date="2023-05" db="EMBL/GenBank/DDBJ databases">
        <authorList>
            <person name="Zhang X."/>
        </authorList>
    </citation>
    <scope>NUCLEOTIDE SEQUENCE</scope>
    <source>
        <strain evidence="2">BD1B2-1</strain>
    </source>
</reference>
<name>A0AAE3UDP6_9BACT</name>
<gene>
    <name evidence="2" type="ORF">QNI22_15535</name>
</gene>
<proteinExistence type="predicted"/>
<protein>
    <submittedName>
        <fullName evidence="2">RHS repeat-associated core domain-containing protein</fullName>
    </submittedName>
</protein>
<dbReference type="EMBL" id="JASJOU010000004">
    <property type="protein sequence ID" value="MDJ1502078.1"/>
    <property type="molecule type" value="Genomic_DNA"/>
</dbReference>
<evidence type="ECO:0000313" key="2">
    <source>
        <dbReference type="EMBL" id="MDJ1502078.1"/>
    </source>
</evidence>
<evidence type="ECO:0000313" key="3">
    <source>
        <dbReference type="Proteomes" id="UP001232063"/>
    </source>
</evidence>
<feature type="region of interest" description="Disordered" evidence="1">
    <location>
        <begin position="108"/>
        <end position="132"/>
    </location>
</feature>
<dbReference type="Proteomes" id="UP001232063">
    <property type="component" value="Unassembled WGS sequence"/>
</dbReference>